<feature type="transmembrane region" description="Helical" evidence="7">
    <location>
        <begin position="12"/>
        <end position="33"/>
    </location>
</feature>
<dbReference type="GO" id="GO:0005886">
    <property type="term" value="C:plasma membrane"/>
    <property type="evidence" value="ECO:0007669"/>
    <property type="project" value="UniProtKB-SubCell"/>
</dbReference>
<comment type="caution">
    <text evidence="9">The sequence shown here is derived from an EMBL/GenBank/DDBJ whole genome shotgun (WGS) entry which is preliminary data.</text>
</comment>
<organism evidence="9 10">
    <name type="scientific">Aerophobetes bacterium</name>
    <dbReference type="NCBI Taxonomy" id="2030807"/>
    <lineage>
        <taxon>Bacteria</taxon>
        <taxon>Candidatus Aerophobota</taxon>
    </lineage>
</organism>
<comment type="subcellular location">
    <subcellularLocation>
        <location evidence="1 7">Cell membrane</location>
        <topology evidence="1 7">Multi-pass membrane protein</topology>
    </subcellularLocation>
</comment>
<proteinExistence type="inferred from homology"/>
<feature type="domain" description="ABC transmembrane type-1" evidence="8">
    <location>
        <begin position="66"/>
        <end position="281"/>
    </location>
</feature>
<keyword evidence="2 7" id="KW-0813">Transport</keyword>
<accession>A0A662DFB8</accession>
<evidence type="ECO:0000256" key="3">
    <source>
        <dbReference type="ARBA" id="ARBA00022475"/>
    </source>
</evidence>
<keyword evidence="3" id="KW-1003">Cell membrane</keyword>
<evidence type="ECO:0000256" key="2">
    <source>
        <dbReference type="ARBA" id="ARBA00022448"/>
    </source>
</evidence>
<sequence length="288" mass="32377">MKISNTKYGVILSIPGLMLLLIWVLVPFSYVFYLSFLRYDNISPVTFTGFDNYIRVLTDSYLLPTLKRTFIFSFGSTGLTLLISLILALCLNKIVKGSTFFRSLVIMPWAVPLILSGFLWAWMFHPSFGPISDILIKLHLRDEPLNIYKNPHMAMAGVIVADAWRRIPFLTIITLAGLQVIPGELYDAAKVDGADSFHIFRHVSMPLASRPMLIGTLITLMFSFRSIDVIYSMTPGGGYGKCTYVLGAYLFDYIYEFLNFGVAASAGVLLILLTFGIGSFFIYYTLKK</sequence>
<dbReference type="GO" id="GO:0055085">
    <property type="term" value="P:transmembrane transport"/>
    <property type="evidence" value="ECO:0007669"/>
    <property type="project" value="InterPro"/>
</dbReference>
<keyword evidence="6 7" id="KW-0472">Membrane</keyword>
<feature type="transmembrane region" description="Helical" evidence="7">
    <location>
        <begin position="70"/>
        <end position="91"/>
    </location>
</feature>
<evidence type="ECO:0000313" key="9">
    <source>
        <dbReference type="EMBL" id="RLE13568.1"/>
    </source>
</evidence>
<dbReference type="SUPFAM" id="SSF161098">
    <property type="entry name" value="MetI-like"/>
    <property type="match status" value="1"/>
</dbReference>
<dbReference type="Pfam" id="PF00528">
    <property type="entry name" value="BPD_transp_1"/>
    <property type="match status" value="1"/>
</dbReference>
<feature type="transmembrane region" description="Helical" evidence="7">
    <location>
        <begin position="207"/>
        <end position="227"/>
    </location>
</feature>
<dbReference type="AlphaFoldDB" id="A0A662DFB8"/>
<evidence type="ECO:0000256" key="7">
    <source>
        <dbReference type="RuleBase" id="RU363032"/>
    </source>
</evidence>
<evidence type="ECO:0000256" key="1">
    <source>
        <dbReference type="ARBA" id="ARBA00004651"/>
    </source>
</evidence>
<comment type="similarity">
    <text evidence="7">Belongs to the binding-protein-dependent transport system permease family.</text>
</comment>
<dbReference type="Gene3D" id="1.10.3720.10">
    <property type="entry name" value="MetI-like"/>
    <property type="match status" value="1"/>
</dbReference>
<keyword evidence="4 7" id="KW-0812">Transmembrane</keyword>
<dbReference type="PANTHER" id="PTHR43005:SF1">
    <property type="entry name" value="SPERMIDINE_PUTRESCINE TRANSPORT SYSTEM PERMEASE PROTEIN"/>
    <property type="match status" value="1"/>
</dbReference>
<dbReference type="EMBL" id="QMQA01000088">
    <property type="protein sequence ID" value="RLE13568.1"/>
    <property type="molecule type" value="Genomic_DNA"/>
</dbReference>
<feature type="transmembrane region" description="Helical" evidence="7">
    <location>
        <begin position="260"/>
        <end position="286"/>
    </location>
</feature>
<keyword evidence="5 7" id="KW-1133">Transmembrane helix</keyword>
<dbReference type="Proteomes" id="UP000280417">
    <property type="component" value="Unassembled WGS sequence"/>
</dbReference>
<dbReference type="InterPro" id="IPR000515">
    <property type="entry name" value="MetI-like"/>
</dbReference>
<feature type="transmembrane region" description="Helical" evidence="7">
    <location>
        <begin position="103"/>
        <end position="123"/>
    </location>
</feature>
<dbReference type="CDD" id="cd06261">
    <property type="entry name" value="TM_PBP2"/>
    <property type="match status" value="1"/>
</dbReference>
<dbReference type="InterPro" id="IPR035906">
    <property type="entry name" value="MetI-like_sf"/>
</dbReference>
<gene>
    <name evidence="9" type="ORF">DRJ04_04080</name>
</gene>
<evidence type="ECO:0000256" key="4">
    <source>
        <dbReference type="ARBA" id="ARBA00022692"/>
    </source>
</evidence>
<dbReference type="PROSITE" id="PS50928">
    <property type="entry name" value="ABC_TM1"/>
    <property type="match status" value="1"/>
</dbReference>
<evidence type="ECO:0000259" key="8">
    <source>
        <dbReference type="PROSITE" id="PS50928"/>
    </source>
</evidence>
<evidence type="ECO:0000313" key="10">
    <source>
        <dbReference type="Proteomes" id="UP000280417"/>
    </source>
</evidence>
<dbReference type="PANTHER" id="PTHR43005">
    <property type="entry name" value="BLR7065 PROTEIN"/>
    <property type="match status" value="1"/>
</dbReference>
<evidence type="ECO:0000256" key="5">
    <source>
        <dbReference type="ARBA" id="ARBA00022989"/>
    </source>
</evidence>
<protein>
    <recommendedName>
        <fullName evidence="8">ABC transmembrane type-1 domain-containing protein</fullName>
    </recommendedName>
</protein>
<evidence type="ECO:0000256" key="6">
    <source>
        <dbReference type="ARBA" id="ARBA00023136"/>
    </source>
</evidence>
<reference evidence="9 10" key="1">
    <citation type="submission" date="2018-06" db="EMBL/GenBank/DDBJ databases">
        <title>Extensive metabolic versatility and redundancy in microbially diverse, dynamic hydrothermal sediments.</title>
        <authorList>
            <person name="Dombrowski N."/>
            <person name="Teske A."/>
            <person name="Baker B.J."/>
        </authorList>
    </citation>
    <scope>NUCLEOTIDE SEQUENCE [LARGE SCALE GENOMIC DNA]</scope>
    <source>
        <strain evidence="9">B3_G15</strain>
    </source>
</reference>
<name>A0A662DFB8_UNCAE</name>